<sequence>MTAHSLALPPAAQHPVLPRLSVLIKHAAPRVLEGMILPVAVFYAGLLLAGVHGGLVMAVAWVYGGVALRLVRRQKVPGTVLLAMLAITVRAALALITGDVVIYFLQPTLGVFAASLAFLATAATPRPLIQRVTTDLVPLPDHLVRHPVMRRFFVHLSLLWGTVQFVNGSLSLWLLFSESIETYLIVRTSAVAVLMVLAAAASLLAFKRVLRVVQHRI</sequence>
<feature type="transmembrane region" description="Helical" evidence="1">
    <location>
        <begin position="182"/>
        <end position="206"/>
    </location>
</feature>
<comment type="caution">
    <text evidence="2">The sequence shown here is derived from an EMBL/GenBank/DDBJ whole genome shotgun (WGS) entry which is preliminary data.</text>
</comment>
<evidence type="ECO:0000313" key="3">
    <source>
        <dbReference type="Proteomes" id="UP000645217"/>
    </source>
</evidence>
<evidence type="ECO:0000313" key="2">
    <source>
        <dbReference type="EMBL" id="GGL00977.1"/>
    </source>
</evidence>
<feature type="transmembrane region" description="Helical" evidence="1">
    <location>
        <begin position="102"/>
        <end position="123"/>
    </location>
</feature>
<name>A0A917RCU3_9ACTN</name>
<dbReference type="NCBIfam" id="NF041646">
    <property type="entry name" value="VC0807_fam"/>
    <property type="match status" value="1"/>
</dbReference>
<organism evidence="2 3">
    <name type="scientific">Sphaerisporangium melleum</name>
    <dbReference type="NCBI Taxonomy" id="321316"/>
    <lineage>
        <taxon>Bacteria</taxon>
        <taxon>Bacillati</taxon>
        <taxon>Actinomycetota</taxon>
        <taxon>Actinomycetes</taxon>
        <taxon>Streptosporangiales</taxon>
        <taxon>Streptosporangiaceae</taxon>
        <taxon>Sphaerisporangium</taxon>
    </lineage>
</organism>
<gene>
    <name evidence="2" type="ORF">GCM10007964_48840</name>
</gene>
<feature type="transmembrane region" description="Helical" evidence="1">
    <location>
        <begin position="40"/>
        <end position="64"/>
    </location>
</feature>
<reference evidence="2" key="1">
    <citation type="journal article" date="2014" name="Int. J. Syst. Evol. Microbiol.">
        <title>Complete genome sequence of Corynebacterium casei LMG S-19264T (=DSM 44701T), isolated from a smear-ripened cheese.</title>
        <authorList>
            <consortium name="US DOE Joint Genome Institute (JGI-PGF)"/>
            <person name="Walter F."/>
            <person name="Albersmeier A."/>
            <person name="Kalinowski J."/>
            <person name="Ruckert C."/>
        </authorList>
    </citation>
    <scope>NUCLEOTIDE SEQUENCE</scope>
    <source>
        <strain evidence="2">JCM 13064</strain>
    </source>
</reference>
<proteinExistence type="predicted"/>
<evidence type="ECO:0008006" key="4">
    <source>
        <dbReference type="Google" id="ProtNLM"/>
    </source>
</evidence>
<protein>
    <recommendedName>
        <fullName evidence="4">Intracellular septation protein A</fullName>
    </recommendedName>
</protein>
<dbReference type="AlphaFoldDB" id="A0A917RCU3"/>
<dbReference type="EMBL" id="BMNT01000028">
    <property type="protein sequence ID" value="GGL00977.1"/>
    <property type="molecule type" value="Genomic_DNA"/>
</dbReference>
<accession>A0A917RCU3</accession>
<feature type="transmembrane region" description="Helical" evidence="1">
    <location>
        <begin position="76"/>
        <end position="96"/>
    </location>
</feature>
<feature type="transmembrane region" description="Helical" evidence="1">
    <location>
        <begin position="152"/>
        <end position="176"/>
    </location>
</feature>
<reference evidence="2" key="2">
    <citation type="submission" date="2020-09" db="EMBL/GenBank/DDBJ databases">
        <authorList>
            <person name="Sun Q."/>
            <person name="Ohkuma M."/>
        </authorList>
    </citation>
    <scope>NUCLEOTIDE SEQUENCE</scope>
    <source>
        <strain evidence="2">JCM 13064</strain>
    </source>
</reference>
<dbReference type="RefSeq" id="WP_189165360.1">
    <property type="nucleotide sequence ID" value="NZ_BMNT01000028.1"/>
</dbReference>
<keyword evidence="1" id="KW-1133">Transmembrane helix</keyword>
<keyword evidence="1" id="KW-0472">Membrane</keyword>
<keyword evidence="3" id="KW-1185">Reference proteome</keyword>
<keyword evidence="1" id="KW-0812">Transmembrane</keyword>
<evidence type="ECO:0000256" key="1">
    <source>
        <dbReference type="SAM" id="Phobius"/>
    </source>
</evidence>
<dbReference type="Proteomes" id="UP000645217">
    <property type="component" value="Unassembled WGS sequence"/>
</dbReference>